<protein>
    <submittedName>
        <fullName evidence="1">TraB/GumN family protein</fullName>
    </submittedName>
</protein>
<dbReference type="EMBL" id="JAJBZT010000007">
    <property type="protein sequence ID" value="MCB6184504.1"/>
    <property type="molecule type" value="Genomic_DNA"/>
</dbReference>
<dbReference type="Proteomes" id="UP001165395">
    <property type="component" value="Unassembled WGS sequence"/>
</dbReference>
<dbReference type="Pfam" id="PF01963">
    <property type="entry name" value="TraB_PrgY_gumN"/>
    <property type="match status" value="1"/>
</dbReference>
<gene>
    <name evidence="1" type="ORF">LIN78_13225</name>
</gene>
<evidence type="ECO:0000313" key="1">
    <source>
        <dbReference type="EMBL" id="MCB6184504.1"/>
    </source>
</evidence>
<dbReference type="PANTHER" id="PTHR40590">
    <property type="entry name" value="CYTOPLASMIC PROTEIN-RELATED"/>
    <property type="match status" value="1"/>
</dbReference>
<reference evidence="1" key="1">
    <citation type="submission" date="2021-10" db="EMBL/GenBank/DDBJ databases">
        <title>The complete genome sequence of Leeia sp. TBRC 13508.</title>
        <authorList>
            <person name="Charoenyingcharoen P."/>
            <person name="Yukphan P."/>
        </authorList>
    </citation>
    <scope>NUCLEOTIDE SEQUENCE</scope>
    <source>
        <strain evidence="1">TBRC 13508</strain>
    </source>
</reference>
<evidence type="ECO:0000313" key="2">
    <source>
        <dbReference type="Proteomes" id="UP001165395"/>
    </source>
</evidence>
<dbReference type="RefSeq" id="WP_227181314.1">
    <property type="nucleotide sequence ID" value="NZ_JAJBZT010000007.1"/>
</dbReference>
<proteinExistence type="predicted"/>
<comment type="caution">
    <text evidence="1">The sequence shown here is derived from an EMBL/GenBank/DDBJ whole genome shotgun (WGS) entry which is preliminary data.</text>
</comment>
<keyword evidence="2" id="KW-1185">Reference proteome</keyword>
<sequence>MRLFKHLKLDLTKTILLGMVFFIANAAFAKPLYLWQVKGPKATVWLFGSVHVGKKDFYPLPQTVMNAFNQSDALAVEVNILQPDMSPEEILKKSILPSGDSLEKHLGTQNWKMLAEALPKQYQIQPDRIQRMRPWMLASTLSMIQIHKMGYEEAYGVDLHLLNQAVRSQKKIISLESMAFQFKQLSSLSDETMSTWLMALVNPDIQNQSKDELTTIIKAWKEGNPDAIRLEKLAYKQGMTDKTMQDFEQKLLRERNPAITKKVIGFLKGNQTIFVAVGAMHYAGDDSIIAQLKKAGYTVIQQTD</sequence>
<dbReference type="PANTHER" id="PTHR40590:SF1">
    <property type="entry name" value="CYTOPLASMIC PROTEIN"/>
    <property type="match status" value="1"/>
</dbReference>
<dbReference type="CDD" id="cd14789">
    <property type="entry name" value="Tiki"/>
    <property type="match status" value="1"/>
</dbReference>
<name>A0ABS8D8K9_9NEIS</name>
<organism evidence="1 2">
    <name type="scientific">Leeia speluncae</name>
    <dbReference type="NCBI Taxonomy" id="2884804"/>
    <lineage>
        <taxon>Bacteria</taxon>
        <taxon>Pseudomonadati</taxon>
        <taxon>Pseudomonadota</taxon>
        <taxon>Betaproteobacteria</taxon>
        <taxon>Neisseriales</taxon>
        <taxon>Leeiaceae</taxon>
        <taxon>Leeia</taxon>
    </lineage>
</organism>
<dbReference type="InterPro" id="IPR047111">
    <property type="entry name" value="YbaP-like"/>
</dbReference>
<dbReference type="InterPro" id="IPR002816">
    <property type="entry name" value="TraB/PrgY/GumN_fam"/>
</dbReference>
<accession>A0ABS8D8K9</accession>